<proteinExistence type="predicted"/>
<feature type="transmembrane region" description="Helical" evidence="6">
    <location>
        <begin position="6"/>
        <end position="25"/>
    </location>
</feature>
<comment type="subcellular location">
    <subcellularLocation>
        <location evidence="1">Cell membrane</location>
        <topology evidence="1">Multi-pass membrane protein</topology>
    </subcellularLocation>
</comment>
<evidence type="ECO:0000313" key="9">
    <source>
        <dbReference type="Proteomes" id="UP000315133"/>
    </source>
</evidence>
<feature type="transmembrane region" description="Helical" evidence="6">
    <location>
        <begin position="278"/>
        <end position="298"/>
    </location>
</feature>
<evidence type="ECO:0000256" key="3">
    <source>
        <dbReference type="ARBA" id="ARBA00022692"/>
    </source>
</evidence>
<evidence type="ECO:0000259" key="7">
    <source>
        <dbReference type="Pfam" id="PF00482"/>
    </source>
</evidence>
<evidence type="ECO:0000313" key="8">
    <source>
        <dbReference type="EMBL" id="TQM95800.1"/>
    </source>
</evidence>
<evidence type="ECO:0000256" key="6">
    <source>
        <dbReference type="SAM" id="Phobius"/>
    </source>
</evidence>
<dbReference type="InterPro" id="IPR018076">
    <property type="entry name" value="T2SS_GspF_dom"/>
</dbReference>
<keyword evidence="2" id="KW-1003">Cell membrane</keyword>
<dbReference type="PANTHER" id="PTHR35007">
    <property type="entry name" value="INTEGRAL MEMBRANE PROTEIN-RELATED"/>
    <property type="match status" value="1"/>
</dbReference>
<dbReference type="RefSeq" id="WP_141817506.1">
    <property type="nucleotide sequence ID" value="NZ_BAAAIL010000003.1"/>
</dbReference>
<dbReference type="EMBL" id="VFPU01000001">
    <property type="protein sequence ID" value="TQM95800.1"/>
    <property type="molecule type" value="Genomic_DNA"/>
</dbReference>
<dbReference type="GO" id="GO:0005886">
    <property type="term" value="C:plasma membrane"/>
    <property type="evidence" value="ECO:0007669"/>
    <property type="project" value="UniProtKB-SubCell"/>
</dbReference>
<dbReference type="Pfam" id="PF00482">
    <property type="entry name" value="T2SSF"/>
    <property type="match status" value="1"/>
</dbReference>
<reference evidence="8 9" key="1">
    <citation type="submission" date="2019-06" db="EMBL/GenBank/DDBJ databases">
        <title>Sequencing the genomes of 1000 actinobacteria strains.</title>
        <authorList>
            <person name="Klenk H.-P."/>
        </authorList>
    </citation>
    <scope>NUCLEOTIDE SEQUENCE [LARGE SCALE GENOMIC DNA]</scope>
    <source>
        <strain evidence="8 9">DSM 12362</strain>
    </source>
</reference>
<dbReference type="OrthoDB" id="3747101at2"/>
<feature type="transmembrane region" description="Helical" evidence="6">
    <location>
        <begin position="241"/>
        <end position="266"/>
    </location>
</feature>
<comment type="caution">
    <text evidence="8">The sequence shown here is derived from an EMBL/GenBank/DDBJ whole genome shotgun (WGS) entry which is preliminary data.</text>
</comment>
<name>A0A543KL84_9MICO</name>
<dbReference type="AlphaFoldDB" id="A0A543KL84"/>
<feature type="transmembrane region" description="Helical" evidence="6">
    <location>
        <begin position="73"/>
        <end position="97"/>
    </location>
</feature>
<keyword evidence="4 6" id="KW-1133">Transmembrane helix</keyword>
<feature type="transmembrane region" description="Helical" evidence="6">
    <location>
        <begin position="103"/>
        <end position="120"/>
    </location>
</feature>
<evidence type="ECO:0000256" key="5">
    <source>
        <dbReference type="ARBA" id="ARBA00023136"/>
    </source>
</evidence>
<gene>
    <name evidence="8" type="ORF">FB476_0650</name>
</gene>
<evidence type="ECO:0000256" key="1">
    <source>
        <dbReference type="ARBA" id="ARBA00004651"/>
    </source>
</evidence>
<evidence type="ECO:0000256" key="4">
    <source>
        <dbReference type="ARBA" id="ARBA00022989"/>
    </source>
</evidence>
<organism evidence="8 9">
    <name type="scientific">Ornithinimicrobium humiphilum</name>
    <dbReference type="NCBI Taxonomy" id="125288"/>
    <lineage>
        <taxon>Bacteria</taxon>
        <taxon>Bacillati</taxon>
        <taxon>Actinomycetota</taxon>
        <taxon>Actinomycetes</taxon>
        <taxon>Micrococcales</taxon>
        <taxon>Ornithinimicrobiaceae</taxon>
        <taxon>Ornithinimicrobium</taxon>
    </lineage>
</organism>
<dbReference type="PANTHER" id="PTHR35007:SF1">
    <property type="entry name" value="PILUS ASSEMBLY PROTEIN"/>
    <property type="match status" value="1"/>
</dbReference>
<evidence type="ECO:0000256" key="2">
    <source>
        <dbReference type="ARBA" id="ARBA00022475"/>
    </source>
</evidence>
<accession>A0A543KL84</accession>
<keyword evidence="9" id="KW-1185">Reference proteome</keyword>
<sequence>MVLAIFGGVVLSLLLGLGAVQAFLSNARAQSQVGRQVLASHGPTGAGLWKDIEHRLQNTSIGRRLKRELSTAGLNYPVGTVMMVAIGLSLVVPWLLWTYVAPIFAVLGLLAGWFAVRWWIKRQRNRYRDRFVDQIPDLARVLSNATNAGLSIRTAWAVAEREMGEPARSEIGRINTAVRFGASLEEAMLQVEERLPSREVKVLMSTLVIASRSGGSLVAALRDISYMLDDRKETKREVRSVITQAVATGYAIMAMGVGLLLILNLIMPGTIERMTQHIVGQAALVVGGLLMALGFYLIRRITRLDL</sequence>
<dbReference type="Gene3D" id="1.20.81.30">
    <property type="entry name" value="Type II secretion system (T2SS), domain F"/>
    <property type="match status" value="1"/>
</dbReference>
<keyword evidence="3 6" id="KW-0812">Transmembrane</keyword>
<keyword evidence="5 6" id="KW-0472">Membrane</keyword>
<dbReference type="InterPro" id="IPR042094">
    <property type="entry name" value="T2SS_GspF_sf"/>
</dbReference>
<feature type="domain" description="Type II secretion system protein GspF" evidence="7">
    <location>
        <begin position="139"/>
        <end position="263"/>
    </location>
</feature>
<dbReference type="Proteomes" id="UP000315133">
    <property type="component" value="Unassembled WGS sequence"/>
</dbReference>
<protein>
    <submittedName>
        <fullName evidence="8">Tight adherence protein B</fullName>
    </submittedName>
</protein>